<protein>
    <submittedName>
        <fullName evidence="8">Threonine dehydratase</fullName>
        <ecNumber evidence="8">4.3.1.19</ecNumber>
    </submittedName>
</protein>
<comment type="cofactor">
    <cofactor evidence="4">
        <name>Mg(2+)</name>
        <dbReference type="ChEBI" id="CHEBI:18420"/>
    </cofactor>
</comment>
<dbReference type="SUPFAM" id="SSF53686">
    <property type="entry name" value="Tryptophan synthase beta subunit-like PLP-dependent enzymes"/>
    <property type="match status" value="1"/>
</dbReference>
<dbReference type="EC" id="4.3.1.19" evidence="8"/>
<keyword evidence="8" id="KW-0456">Lyase</keyword>
<reference evidence="8 9" key="1">
    <citation type="submission" date="2023-07" db="EMBL/GenBank/DDBJ databases">
        <title>Sequencing the genomes of 1000 actinobacteria strains.</title>
        <authorList>
            <person name="Klenk H.-P."/>
        </authorList>
    </citation>
    <scope>NUCLEOTIDE SEQUENCE [LARGE SCALE GENOMIC DNA]</scope>
    <source>
        <strain evidence="8 9">DSM 19426</strain>
    </source>
</reference>
<dbReference type="EMBL" id="JAVDYG010000001">
    <property type="protein sequence ID" value="MDR7364024.1"/>
    <property type="molecule type" value="Genomic_DNA"/>
</dbReference>
<comment type="cofactor">
    <cofactor evidence="2">
        <name>pyridoxal 5'-phosphate</name>
        <dbReference type="ChEBI" id="CHEBI:597326"/>
    </cofactor>
</comment>
<evidence type="ECO:0000256" key="3">
    <source>
        <dbReference type="ARBA" id="ARBA00001936"/>
    </source>
</evidence>
<dbReference type="InterPro" id="IPR036052">
    <property type="entry name" value="TrpB-like_PALP_sf"/>
</dbReference>
<evidence type="ECO:0000313" key="9">
    <source>
        <dbReference type="Proteomes" id="UP001183648"/>
    </source>
</evidence>
<comment type="cofactor">
    <cofactor evidence="3">
        <name>Mn(2+)</name>
        <dbReference type="ChEBI" id="CHEBI:29035"/>
    </cofactor>
</comment>
<dbReference type="InterPro" id="IPR001926">
    <property type="entry name" value="TrpB-like_PALP"/>
</dbReference>
<dbReference type="InterPro" id="IPR000634">
    <property type="entry name" value="Ser/Thr_deHydtase_PyrdxlP-BS"/>
</dbReference>
<dbReference type="Gene3D" id="3.40.50.1100">
    <property type="match status" value="2"/>
</dbReference>
<accession>A0ABU2C084</accession>
<name>A0ABU2C084_9ACTN</name>
<dbReference type="PROSITE" id="PS00165">
    <property type="entry name" value="DEHYDRATASE_SER_THR"/>
    <property type="match status" value="1"/>
</dbReference>
<evidence type="ECO:0000256" key="2">
    <source>
        <dbReference type="ARBA" id="ARBA00001933"/>
    </source>
</evidence>
<keyword evidence="6" id="KW-0663">Pyridoxal phosphate</keyword>
<evidence type="ECO:0000313" key="8">
    <source>
        <dbReference type="EMBL" id="MDR7364024.1"/>
    </source>
</evidence>
<evidence type="ECO:0000256" key="4">
    <source>
        <dbReference type="ARBA" id="ARBA00001946"/>
    </source>
</evidence>
<organism evidence="8 9">
    <name type="scientific">Nocardioides marmoribigeumensis</name>
    <dbReference type="NCBI Taxonomy" id="433649"/>
    <lineage>
        <taxon>Bacteria</taxon>
        <taxon>Bacillati</taxon>
        <taxon>Actinomycetota</taxon>
        <taxon>Actinomycetes</taxon>
        <taxon>Propionibacteriales</taxon>
        <taxon>Nocardioidaceae</taxon>
        <taxon>Nocardioides</taxon>
    </lineage>
</organism>
<dbReference type="CDD" id="cd01562">
    <property type="entry name" value="Thr-dehyd"/>
    <property type="match status" value="1"/>
</dbReference>
<keyword evidence="5" id="KW-0460">Magnesium</keyword>
<dbReference type="GO" id="GO:0004794">
    <property type="term" value="F:threonine deaminase activity"/>
    <property type="evidence" value="ECO:0007669"/>
    <property type="project" value="UniProtKB-EC"/>
</dbReference>
<keyword evidence="9" id="KW-1185">Reference proteome</keyword>
<dbReference type="RefSeq" id="WP_310305123.1">
    <property type="nucleotide sequence ID" value="NZ_BAAAPS010000005.1"/>
</dbReference>
<evidence type="ECO:0000259" key="7">
    <source>
        <dbReference type="Pfam" id="PF00291"/>
    </source>
</evidence>
<dbReference type="Pfam" id="PF00291">
    <property type="entry name" value="PALP"/>
    <property type="match status" value="1"/>
</dbReference>
<feature type="domain" description="Tryptophan synthase beta chain-like PALP" evidence="7">
    <location>
        <begin position="15"/>
        <end position="305"/>
    </location>
</feature>
<dbReference type="PANTHER" id="PTHR43050:SF1">
    <property type="entry name" value="SERINE RACEMASE"/>
    <property type="match status" value="1"/>
</dbReference>
<evidence type="ECO:0000256" key="5">
    <source>
        <dbReference type="ARBA" id="ARBA00022842"/>
    </source>
</evidence>
<proteinExistence type="predicted"/>
<evidence type="ECO:0000256" key="6">
    <source>
        <dbReference type="ARBA" id="ARBA00022898"/>
    </source>
</evidence>
<comment type="caution">
    <text evidence="8">The sequence shown here is derived from an EMBL/GenBank/DDBJ whole genome shotgun (WGS) entry which is preliminary data.</text>
</comment>
<sequence>MIGLEDVRAAAGRIEGHVVRTPVLHSPAIDEAVGAEVLLKAEHLQVGGAFKLRGALNNALARSPHDLRHGLVAVSSGNHAQAVARAAAIRGTTALLLMPEDAPESKRAATLVAGGLVETFDRYSTDREALLAERARATGRLVVHPYDDPLTMAGQGTVALELLEDVAPGGPVDDLFVPVGGGGLAAGCATAAAALLPGCRVHGVEPAAGDDVRRSLAAGERVTIEVPRTIADGQQTTSPGVHPFEVLQARLTDVVTVSDEEIVAAMRMAARHLGAVLEPSGACALAALLTGRVRVGGRVGVVLSGGNVDAARYRDLVGLDPAEVTRPD</sequence>
<comment type="cofactor">
    <cofactor evidence="1">
        <name>Ca(2+)</name>
        <dbReference type="ChEBI" id="CHEBI:29108"/>
    </cofactor>
</comment>
<dbReference type="Proteomes" id="UP001183648">
    <property type="component" value="Unassembled WGS sequence"/>
</dbReference>
<evidence type="ECO:0000256" key="1">
    <source>
        <dbReference type="ARBA" id="ARBA00001913"/>
    </source>
</evidence>
<gene>
    <name evidence="8" type="ORF">J2S63_003577</name>
</gene>
<dbReference type="PANTHER" id="PTHR43050">
    <property type="entry name" value="SERINE / THREONINE RACEMASE FAMILY MEMBER"/>
    <property type="match status" value="1"/>
</dbReference>